<proteinExistence type="predicted"/>
<dbReference type="Proteomes" id="UP001161017">
    <property type="component" value="Unassembled WGS sequence"/>
</dbReference>
<sequence>MNSLPSLLARSHSEQGDETGPLSFDDKLTADIRASALKHEALFTTDDLDLFIDALDVGDHTKIQRLDVASADFLCFVLIQSEQCLAQQRGLYLLAAAIHTKPSDERAAVLALEILSESKRGDNTLDNIQRKDLYSLGKTITTAPSYALRQLAGLLLHRVYTLGVSAESFFASAELAKSFSNVVSSVAPDSRVLDGLANFFEQCSDHSYGPIAFTSHVTVGNKFSVVDQQLGITISICKDIGVLTIGFPPLPNTIAGYIDIPLESAELHNIRVSTKEEAQKKYVIEVSLKSESQASFYINSSPDRSQRLNIGYSSKISADDAYKIIKSMLSESMSPTEIGKLAYAEPWNKFSSKIQYSVSSRGESEISADLRNHSEALSKDMESDVSVEKGIDEDLVECASTSPAGGSTVLDGDSDGVLYGDTASEFTDQDQSETRGTAESALYNHDQHSDSHGESDSDEALANDVASSSPNPVKEQSEIQRSRGERPSSLEHQTPIEEGRRSPTTRQKAPSNPALPTKAALKKQSGVKASARHTKQPVIGGAENSDEIWDVGLELEAEPGPINLQSKHVSQRKEQPPKVGAMPFRPSEANEMRAEQAGAEKTGKGNAASKSIGVKKASTRNANTENANIGKSRTGRTRKGEICIEQTEAEVASSPAAEAGKEIPLPRKSKRAAATQAQRKIEDQVSSEEASDDALVSSSWEPEAEKKRVRKSTPNRKSGGKQNSKVKNHQPRAKEHKAKIVPLPTTSVEHEPGSEPRDIAASDHSPDHNSPVPLPNRHNHPSKAAQNPGGSRSMPITNSTGKRKATTVEALPAKRKKAAIVERASKIRLRDDQKLQPTTPRTKSQRKAPLIHFTKHGPQNSGLLKPLNRKSNMPIVQSTPRAPLAATAGNLSNPVLPYKGTEETTTNSANLPPCRESTPEYQPPSIESQTRIAENGSPIPVGNPDGASIQDENSPPREEQTIVTPHRPGNRTKVDEQAHPKKHLIPLETRNPLGSGGPVRKTTFMDRLQASNDKQRREHNQGQRQDSMKPLATVQLGQQVEPVHEEPALWKDADTTMIEPEPDLHYGEHALRQQDETSSSSSASEDPGLLKQVGGREPQQGKVFMALMEAAKQIDQNQKTKNARMREEIQRFQAYGETLIQGFNKSHQADLESSEEKLKRAAKAQMKMYMETIQSISKDLETIHNKRAKDVEADWRQEQQNFFAHMEALMTEGEG</sequence>
<feature type="compositionally biased region" description="Polar residues" evidence="1">
    <location>
        <begin position="619"/>
        <end position="631"/>
    </location>
</feature>
<feature type="region of interest" description="Disordered" evidence="1">
    <location>
        <begin position="560"/>
        <end position="868"/>
    </location>
</feature>
<protein>
    <submittedName>
        <fullName evidence="2">Uncharacterized protein</fullName>
    </submittedName>
</protein>
<reference evidence="2" key="1">
    <citation type="journal article" date="2023" name="Genome Biol. Evol.">
        <title>First Whole Genome Sequence and Flow Cytometry Genome Size Data for the Lichen-Forming Fungus Ramalina farinacea (Ascomycota).</title>
        <authorList>
            <person name="Llewellyn T."/>
            <person name="Mian S."/>
            <person name="Hill R."/>
            <person name="Leitch I.J."/>
            <person name="Gaya E."/>
        </authorList>
    </citation>
    <scope>NUCLEOTIDE SEQUENCE</scope>
    <source>
        <strain evidence="2">LIQ254RAFAR</strain>
    </source>
</reference>
<feature type="compositionally biased region" description="Basic and acidic residues" evidence="1">
    <location>
        <begin position="475"/>
        <end position="501"/>
    </location>
</feature>
<feature type="region of interest" description="Disordered" evidence="1">
    <location>
        <begin position="881"/>
        <end position="1034"/>
    </location>
</feature>
<evidence type="ECO:0000313" key="3">
    <source>
        <dbReference type="Proteomes" id="UP001161017"/>
    </source>
</evidence>
<evidence type="ECO:0000256" key="1">
    <source>
        <dbReference type="SAM" id="MobiDB-lite"/>
    </source>
</evidence>
<gene>
    <name evidence="2" type="ORF">OHK93_005086</name>
</gene>
<feature type="compositionally biased region" description="Basic and acidic residues" evidence="1">
    <location>
        <begin position="445"/>
        <end position="455"/>
    </location>
</feature>
<name>A0AA43QYM2_9LECA</name>
<dbReference type="AlphaFoldDB" id="A0AA43QYM2"/>
<organism evidence="2 3">
    <name type="scientific">Ramalina farinacea</name>
    <dbReference type="NCBI Taxonomy" id="258253"/>
    <lineage>
        <taxon>Eukaryota</taxon>
        <taxon>Fungi</taxon>
        <taxon>Dikarya</taxon>
        <taxon>Ascomycota</taxon>
        <taxon>Pezizomycotina</taxon>
        <taxon>Lecanoromycetes</taxon>
        <taxon>OSLEUM clade</taxon>
        <taxon>Lecanoromycetidae</taxon>
        <taxon>Lecanorales</taxon>
        <taxon>Lecanorineae</taxon>
        <taxon>Ramalinaceae</taxon>
        <taxon>Ramalina</taxon>
    </lineage>
</organism>
<comment type="caution">
    <text evidence="2">The sequence shown here is derived from an EMBL/GenBank/DDBJ whole genome shotgun (WGS) entry which is preliminary data.</text>
</comment>
<feature type="compositionally biased region" description="Basic residues" evidence="1">
    <location>
        <begin position="724"/>
        <end position="739"/>
    </location>
</feature>
<feature type="compositionally biased region" description="Low complexity" evidence="1">
    <location>
        <begin position="649"/>
        <end position="658"/>
    </location>
</feature>
<feature type="compositionally biased region" description="Basic and acidic residues" evidence="1">
    <location>
        <begin position="819"/>
        <end position="834"/>
    </location>
</feature>
<keyword evidence="3" id="KW-1185">Reference proteome</keyword>
<evidence type="ECO:0000313" key="2">
    <source>
        <dbReference type="EMBL" id="MDI1493298.1"/>
    </source>
</evidence>
<dbReference type="EMBL" id="JAPUFD010000025">
    <property type="protein sequence ID" value="MDI1493298.1"/>
    <property type="molecule type" value="Genomic_DNA"/>
</dbReference>
<feature type="compositionally biased region" description="Polar residues" evidence="1">
    <location>
        <begin position="784"/>
        <end position="800"/>
    </location>
</feature>
<feature type="region of interest" description="Disordered" evidence="1">
    <location>
        <begin position="1071"/>
        <end position="1095"/>
    </location>
</feature>
<accession>A0AA43QYM2</accession>
<feature type="region of interest" description="Disordered" evidence="1">
    <location>
        <begin position="398"/>
        <end position="544"/>
    </location>
</feature>
<feature type="region of interest" description="Disordered" evidence="1">
    <location>
        <begin position="1"/>
        <end position="22"/>
    </location>
</feature>
<feature type="compositionally biased region" description="Basic and acidic residues" evidence="1">
    <location>
        <begin position="748"/>
        <end position="767"/>
    </location>
</feature>